<dbReference type="InterPro" id="IPR036397">
    <property type="entry name" value="RNaseH_sf"/>
</dbReference>
<evidence type="ECO:0000259" key="4">
    <source>
        <dbReference type="Pfam" id="PF03104"/>
    </source>
</evidence>
<dbReference type="EMBL" id="VXBD01003458">
    <property type="protein sequence ID" value="NXN09195.1"/>
    <property type="molecule type" value="Genomic_DNA"/>
</dbReference>
<name>A0A7L1GRM7_9PICI</name>
<dbReference type="InterPro" id="IPR006133">
    <property type="entry name" value="DNA-dir_DNA_pol_B_exonuc"/>
</dbReference>
<dbReference type="GO" id="GO:0003887">
    <property type="term" value="F:DNA-directed DNA polymerase activity"/>
    <property type="evidence" value="ECO:0007669"/>
    <property type="project" value="TreeGrafter"/>
</dbReference>
<feature type="domain" description="DNA-directed DNA polymerase family B exonuclease" evidence="4">
    <location>
        <begin position="25"/>
        <end position="83"/>
    </location>
</feature>
<gene>
    <name evidence="6" type="primary">Pold1_1</name>
    <name evidence="5" type="synonym">Pold1_0</name>
    <name evidence="7" type="synonym">Pold1_2</name>
    <name evidence="5" type="ORF">INDMAC_R15017</name>
    <name evidence="6" type="ORF">INDMAC_R15024</name>
    <name evidence="7" type="ORF">INDMAC_R15567</name>
</gene>
<dbReference type="Gene3D" id="3.30.420.10">
    <property type="entry name" value="Ribonuclease H-like superfamily/Ribonuclease H"/>
    <property type="match status" value="1"/>
</dbReference>
<proteinExistence type="predicted"/>
<sequence>PVPSQSPPSPLPVPPSALQLPAPPPGVFPEPQQDSVIQVASVVQRQGAPEPFLRVVFCLQPTAPILGCQVLSFPSEKQLLQVWGRGSCWGGF</sequence>
<dbReference type="GO" id="GO:0006287">
    <property type="term" value="P:base-excision repair, gap-filling"/>
    <property type="evidence" value="ECO:0007669"/>
    <property type="project" value="TreeGrafter"/>
</dbReference>
<evidence type="ECO:0000313" key="8">
    <source>
        <dbReference type="Proteomes" id="UP000557230"/>
    </source>
</evidence>
<evidence type="ECO:0000256" key="1">
    <source>
        <dbReference type="ARBA" id="ARBA00022769"/>
    </source>
</evidence>
<feature type="region of interest" description="Disordered" evidence="3">
    <location>
        <begin position="1"/>
        <end position="31"/>
    </location>
</feature>
<feature type="compositionally biased region" description="Pro residues" evidence="3">
    <location>
        <begin position="1"/>
        <end position="28"/>
    </location>
</feature>
<comment type="caution">
    <text evidence="6">The sequence shown here is derived from an EMBL/GenBank/DDBJ whole genome shotgun (WGS) entry which is preliminary data.</text>
</comment>
<reference evidence="6 8" key="1">
    <citation type="submission" date="2019-09" db="EMBL/GenBank/DDBJ databases">
        <title>Bird 10,000 Genomes (B10K) Project - Family phase.</title>
        <authorList>
            <person name="Zhang G."/>
        </authorList>
    </citation>
    <scope>NUCLEOTIDE SEQUENCE [LARGE SCALE GENOMIC DNA]</scope>
    <source>
        <strain evidence="6">B10K-DU-001-78</strain>
        <tissue evidence="6">Muscle</tissue>
    </source>
</reference>
<evidence type="ECO:0000313" key="6">
    <source>
        <dbReference type="EMBL" id="NXN16718.1"/>
    </source>
</evidence>
<feature type="non-terminal residue" evidence="6">
    <location>
        <position position="1"/>
    </location>
</feature>
<dbReference type="AlphaFoldDB" id="A0A7L1GRM7"/>
<dbReference type="GO" id="GO:0043625">
    <property type="term" value="C:delta DNA polymerase complex"/>
    <property type="evidence" value="ECO:0007669"/>
    <property type="project" value="TreeGrafter"/>
</dbReference>
<dbReference type="SUPFAM" id="SSF53098">
    <property type="entry name" value="Ribonuclease H-like"/>
    <property type="match status" value="1"/>
</dbReference>
<dbReference type="GO" id="GO:0045004">
    <property type="term" value="P:DNA replication proofreading"/>
    <property type="evidence" value="ECO:0007669"/>
    <property type="project" value="TreeGrafter"/>
</dbReference>
<dbReference type="Pfam" id="PF03104">
    <property type="entry name" value="DNA_pol_B_exo1"/>
    <property type="match status" value="1"/>
</dbReference>
<dbReference type="OrthoDB" id="2414538at2759"/>
<protein>
    <recommendedName>
        <fullName evidence="2">DNA polymerase delta catalytic subunit</fullName>
    </recommendedName>
</protein>
<dbReference type="GO" id="GO:0008296">
    <property type="term" value="F:3'-5'-DNA exonuclease activity"/>
    <property type="evidence" value="ECO:0007669"/>
    <property type="project" value="TreeGrafter"/>
</dbReference>
<dbReference type="InterPro" id="IPR012337">
    <property type="entry name" value="RNaseH-like_sf"/>
</dbReference>
<keyword evidence="8" id="KW-1185">Reference proteome</keyword>
<dbReference type="PANTHER" id="PTHR10322:SF23">
    <property type="entry name" value="DNA POLYMERASE DELTA CATALYTIC SUBUNIT"/>
    <property type="match status" value="1"/>
</dbReference>
<dbReference type="GO" id="GO:0006297">
    <property type="term" value="P:nucleotide-excision repair, DNA gap filling"/>
    <property type="evidence" value="ECO:0007669"/>
    <property type="project" value="TreeGrafter"/>
</dbReference>
<evidence type="ECO:0000256" key="3">
    <source>
        <dbReference type="SAM" id="MobiDB-lite"/>
    </source>
</evidence>
<feature type="non-terminal residue" evidence="6">
    <location>
        <position position="92"/>
    </location>
</feature>
<evidence type="ECO:0000313" key="5">
    <source>
        <dbReference type="EMBL" id="NXN09195.1"/>
    </source>
</evidence>
<accession>A0A7L1GRM7</accession>
<evidence type="ECO:0000313" key="7">
    <source>
        <dbReference type="EMBL" id="NXN17244.1"/>
    </source>
</evidence>
<dbReference type="GO" id="GO:0003676">
    <property type="term" value="F:nucleic acid binding"/>
    <property type="evidence" value="ECO:0007669"/>
    <property type="project" value="InterPro"/>
</dbReference>
<dbReference type="Proteomes" id="UP000557230">
    <property type="component" value="Unassembled WGS sequence"/>
</dbReference>
<dbReference type="InterPro" id="IPR050240">
    <property type="entry name" value="DNA_pol_type-B"/>
</dbReference>
<organism evidence="6 8">
    <name type="scientific">Indicator maculatus</name>
    <name type="common">spotted honeyguide</name>
    <dbReference type="NCBI Taxonomy" id="545262"/>
    <lineage>
        <taxon>Eukaryota</taxon>
        <taxon>Metazoa</taxon>
        <taxon>Chordata</taxon>
        <taxon>Craniata</taxon>
        <taxon>Vertebrata</taxon>
        <taxon>Euteleostomi</taxon>
        <taxon>Archelosauria</taxon>
        <taxon>Archosauria</taxon>
        <taxon>Dinosauria</taxon>
        <taxon>Saurischia</taxon>
        <taxon>Theropoda</taxon>
        <taxon>Coelurosauria</taxon>
        <taxon>Aves</taxon>
        <taxon>Neognathae</taxon>
        <taxon>Neoaves</taxon>
        <taxon>Telluraves</taxon>
        <taxon>Coraciimorphae</taxon>
        <taxon>Piciformes</taxon>
        <taxon>Indicatoridae</taxon>
        <taxon>Indicator</taxon>
    </lineage>
</organism>
<evidence type="ECO:0000256" key="2">
    <source>
        <dbReference type="ARBA" id="ARBA00024411"/>
    </source>
</evidence>
<dbReference type="PANTHER" id="PTHR10322">
    <property type="entry name" value="DNA POLYMERASE CATALYTIC SUBUNIT"/>
    <property type="match status" value="1"/>
</dbReference>
<dbReference type="EMBL" id="VXBD01011957">
    <property type="protein sequence ID" value="NXN16718.1"/>
    <property type="molecule type" value="Genomic_DNA"/>
</dbReference>
<dbReference type="EMBL" id="VXBD01012476">
    <property type="protein sequence ID" value="NXN17244.1"/>
    <property type="molecule type" value="Genomic_DNA"/>
</dbReference>
<keyword evidence="1" id="KW-0228">DNA excision</keyword>